<dbReference type="SUPFAM" id="SSF103088">
    <property type="entry name" value="OmpA-like"/>
    <property type="match status" value="1"/>
</dbReference>
<dbReference type="Proteomes" id="UP000269689">
    <property type="component" value="Unassembled WGS sequence"/>
</dbReference>
<keyword evidence="10" id="KW-1185">Reference proteome</keyword>
<gene>
    <name evidence="9" type="ORF">EDD53_1985</name>
</gene>
<evidence type="ECO:0000256" key="1">
    <source>
        <dbReference type="ARBA" id="ARBA00004442"/>
    </source>
</evidence>
<feature type="compositionally biased region" description="Acidic residues" evidence="5">
    <location>
        <begin position="603"/>
        <end position="622"/>
    </location>
</feature>
<dbReference type="PRINTS" id="PR01021">
    <property type="entry name" value="OMPADOMAIN"/>
</dbReference>
<keyword evidence="3" id="KW-0998">Cell outer membrane</keyword>
<evidence type="ECO:0000313" key="9">
    <source>
        <dbReference type="EMBL" id="RPE66285.1"/>
    </source>
</evidence>
<name>A0A3N4UCX8_9RHOB</name>
<evidence type="ECO:0000256" key="6">
    <source>
        <dbReference type="SAM" id="SignalP"/>
    </source>
</evidence>
<dbReference type="Gene3D" id="3.40.1520.20">
    <property type="match status" value="2"/>
</dbReference>
<dbReference type="Pfam" id="PF00691">
    <property type="entry name" value="OmpA"/>
    <property type="match status" value="1"/>
</dbReference>
<dbReference type="PANTHER" id="PTHR30329:SF21">
    <property type="entry name" value="LIPOPROTEIN YIAD-RELATED"/>
    <property type="match status" value="1"/>
</dbReference>
<dbReference type="Pfam" id="PF04972">
    <property type="entry name" value="BON"/>
    <property type="match status" value="1"/>
</dbReference>
<keyword evidence="6" id="KW-0732">Signal</keyword>
<proteinExistence type="predicted"/>
<dbReference type="InterPro" id="IPR006665">
    <property type="entry name" value="OmpA-like"/>
</dbReference>
<feature type="signal peptide" evidence="6">
    <location>
        <begin position="1"/>
        <end position="30"/>
    </location>
</feature>
<dbReference type="InterPro" id="IPR006664">
    <property type="entry name" value="OMP_bac"/>
</dbReference>
<dbReference type="GO" id="GO:0009279">
    <property type="term" value="C:cell outer membrane"/>
    <property type="evidence" value="ECO:0007669"/>
    <property type="project" value="UniProtKB-SubCell"/>
</dbReference>
<comment type="subcellular location">
    <subcellularLocation>
        <location evidence="1">Cell outer membrane</location>
    </subcellularLocation>
</comment>
<evidence type="ECO:0000313" key="10">
    <source>
        <dbReference type="Proteomes" id="UP000269689"/>
    </source>
</evidence>
<evidence type="ECO:0000259" key="8">
    <source>
        <dbReference type="PROSITE" id="PS51123"/>
    </source>
</evidence>
<reference evidence="9 10" key="1">
    <citation type="submission" date="2018-11" db="EMBL/GenBank/DDBJ databases">
        <title>Genomic Encyclopedia of Type Strains, Phase IV (KMG-IV): sequencing the most valuable type-strain genomes for metagenomic binning, comparative biology and taxonomic classification.</title>
        <authorList>
            <person name="Goeker M."/>
        </authorList>
    </citation>
    <scope>NUCLEOTIDE SEQUENCE [LARGE SCALE GENOMIC DNA]</scope>
    <source>
        <strain evidence="9 10">DSM 104731</strain>
    </source>
</reference>
<sequence length="622" mass="65748">MRFSSILPVTGAFGAAAILSLGAAAIGASAIQNTSKSAVAAQLELEGFDWAEVEADGLQVILTGNAPNEAAQLAAQRAAGHVVDAARVINVMAIAEQDEVPAPRFSIEILRNDQGISLIGLVPSNWDRENFIATLEKATKVSVTDLLEHADYDTPETWGAVMGFGADAIEQLPRSKISLSADKVTITALADSKEQKARLERILQSDTPLGVTSEIDISSPRPVITPFTARFLIDEEGARFDACTAETPQGHARLLAAAKALGEEDPTCVVGLGAPSTSWASAVEAGMRAVKELGGGSVTFTDADVSLIAPEGTTTSVIDRIAGDLEASMPEEFSLHTSVPASAEATDAEDELEFIALRSPEGQVQLRGRVVDERNRSATEALAGAAFGAQAVYSAVRVDENLPRNWSLRVLTSIDVLSQLTQGSVTVTNDNIVVRGQTGDPAAKTEITGLLSSRLGETENFDIDVEYMRKLDPILNLPTPQKCVDAANAAIDSGKIIFAPGSTDLDSSADNTLDRIAKALENCENMEIEVGGHTDSQGGEGMNQQLSQARANSVVNALIARRVLGVKLSSKGYGESEPIADNGSEEGREANRRIAFKLIDTDAPVDEDPTANTQDENEEEDE</sequence>
<dbReference type="PROSITE" id="PS50914">
    <property type="entry name" value="BON"/>
    <property type="match status" value="1"/>
</dbReference>
<dbReference type="RefSeq" id="WP_123793050.1">
    <property type="nucleotide sequence ID" value="NZ_RKQK01000003.1"/>
</dbReference>
<evidence type="ECO:0000256" key="2">
    <source>
        <dbReference type="ARBA" id="ARBA00023136"/>
    </source>
</evidence>
<feature type="domain" description="OmpA-like" evidence="8">
    <location>
        <begin position="485"/>
        <end position="602"/>
    </location>
</feature>
<dbReference type="Gene3D" id="3.30.1330.60">
    <property type="entry name" value="OmpA-like domain"/>
    <property type="match status" value="1"/>
</dbReference>
<dbReference type="OrthoDB" id="5525824at2"/>
<dbReference type="EMBL" id="RKQK01000003">
    <property type="protein sequence ID" value="RPE66285.1"/>
    <property type="molecule type" value="Genomic_DNA"/>
</dbReference>
<dbReference type="InterPro" id="IPR036737">
    <property type="entry name" value="OmpA-like_sf"/>
</dbReference>
<comment type="caution">
    <text evidence="9">The sequence shown here is derived from an EMBL/GenBank/DDBJ whole genome shotgun (WGS) entry which is preliminary data.</text>
</comment>
<dbReference type="AlphaFoldDB" id="A0A3N4UCX8"/>
<dbReference type="InterPro" id="IPR050330">
    <property type="entry name" value="Bact_OuterMem_StrucFunc"/>
</dbReference>
<feature type="domain" description="BON" evidence="7">
    <location>
        <begin position="27"/>
        <end position="96"/>
    </location>
</feature>
<organism evidence="9 10">
    <name type="scientific">Pacificibacter maritimus</name>
    <dbReference type="NCBI Taxonomy" id="762213"/>
    <lineage>
        <taxon>Bacteria</taxon>
        <taxon>Pseudomonadati</taxon>
        <taxon>Pseudomonadota</taxon>
        <taxon>Alphaproteobacteria</taxon>
        <taxon>Rhodobacterales</taxon>
        <taxon>Roseobacteraceae</taxon>
        <taxon>Pacificibacter</taxon>
    </lineage>
</organism>
<feature type="region of interest" description="Disordered" evidence="5">
    <location>
        <begin position="572"/>
        <end position="622"/>
    </location>
</feature>
<accession>A0A3N4UCX8</accession>
<feature type="chain" id="PRO_5017969240" evidence="6">
    <location>
        <begin position="31"/>
        <end position="622"/>
    </location>
</feature>
<dbReference type="CDD" id="cd07185">
    <property type="entry name" value="OmpA_C-like"/>
    <property type="match status" value="1"/>
</dbReference>
<protein>
    <submittedName>
        <fullName evidence="9">OOP family OmpA-OmpF porin</fullName>
    </submittedName>
</protein>
<evidence type="ECO:0000256" key="4">
    <source>
        <dbReference type="PROSITE-ProRule" id="PRU00473"/>
    </source>
</evidence>
<dbReference type="InterPro" id="IPR007055">
    <property type="entry name" value="BON_dom"/>
</dbReference>
<evidence type="ECO:0000259" key="7">
    <source>
        <dbReference type="PROSITE" id="PS50914"/>
    </source>
</evidence>
<dbReference type="PANTHER" id="PTHR30329">
    <property type="entry name" value="STATOR ELEMENT OF FLAGELLAR MOTOR COMPLEX"/>
    <property type="match status" value="1"/>
</dbReference>
<evidence type="ECO:0000256" key="3">
    <source>
        <dbReference type="ARBA" id="ARBA00023237"/>
    </source>
</evidence>
<keyword evidence="2 4" id="KW-0472">Membrane</keyword>
<dbReference type="PROSITE" id="PS51123">
    <property type="entry name" value="OMPA_2"/>
    <property type="match status" value="1"/>
</dbReference>
<evidence type="ECO:0000256" key="5">
    <source>
        <dbReference type="SAM" id="MobiDB-lite"/>
    </source>
</evidence>